<evidence type="ECO:0008006" key="4">
    <source>
        <dbReference type="Google" id="ProtNLM"/>
    </source>
</evidence>
<keyword evidence="1" id="KW-1133">Transmembrane helix</keyword>
<keyword evidence="1" id="KW-0812">Transmembrane</keyword>
<keyword evidence="1" id="KW-0472">Membrane</keyword>
<evidence type="ECO:0000313" key="2">
    <source>
        <dbReference type="EMBL" id="UOQ60497.1"/>
    </source>
</evidence>
<name>A0ABY4FW47_9MICO</name>
<accession>A0ABY4FW47</accession>
<proteinExistence type="predicted"/>
<keyword evidence="3" id="KW-1185">Reference proteome</keyword>
<feature type="transmembrane region" description="Helical" evidence="1">
    <location>
        <begin position="47"/>
        <end position="66"/>
    </location>
</feature>
<dbReference type="Proteomes" id="UP000831775">
    <property type="component" value="Chromosome"/>
</dbReference>
<dbReference type="RefSeq" id="WP_244686185.1">
    <property type="nucleotide sequence ID" value="NZ_CP095043.1"/>
</dbReference>
<feature type="transmembrane region" description="Helical" evidence="1">
    <location>
        <begin position="78"/>
        <end position="98"/>
    </location>
</feature>
<reference evidence="2 3" key="1">
    <citation type="submission" date="2022-04" db="EMBL/GenBank/DDBJ databases">
        <title>Leucobacter sp. isolated from rhizosphere of onion.</title>
        <authorList>
            <person name="Won M."/>
            <person name="Lee C.-M."/>
            <person name="Woen H.-Y."/>
            <person name="Kwon S.-W."/>
        </authorList>
    </citation>
    <scope>NUCLEOTIDE SEQUENCE [LARGE SCALE GENOMIC DNA]</scope>
    <source>
        <strain evidence="2 3">H25R-14</strain>
    </source>
</reference>
<protein>
    <recommendedName>
        <fullName evidence="4">Bacitracin resistance protein</fullName>
    </recommendedName>
</protein>
<dbReference type="EMBL" id="CP095043">
    <property type="protein sequence ID" value="UOQ60497.1"/>
    <property type="molecule type" value="Genomic_DNA"/>
</dbReference>
<evidence type="ECO:0000256" key="1">
    <source>
        <dbReference type="SAM" id="Phobius"/>
    </source>
</evidence>
<evidence type="ECO:0000313" key="3">
    <source>
        <dbReference type="Proteomes" id="UP000831775"/>
    </source>
</evidence>
<organism evidence="2 3">
    <name type="scientific">Leucobacter rhizosphaerae</name>
    <dbReference type="NCBI Taxonomy" id="2932245"/>
    <lineage>
        <taxon>Bacteria</taxon>
        <taxon>Bacillati</taxon>
        <taxon>Actinomycetota</taxon>
        <taxon>Actinomycetes</taxon>
        <taxon>Micrococcales</taxon>
        <taxon>Microbacteriaceae</taxon>
        <taxon>Leucobacter</taxon>
    </lineage>
</organism>
<gene>
    <name evidence="2" type="ORF">MUN76_00465</name>
</gene>
<sequence>MRIVSAWIAGVLLGALYLYAAVAAVGNVLGMIGLAGALGTGLSATGWLWLVLGVLIPLVVFGLALWLGRRRTAWTRILLLAAGIAVVAALQIDVMHVIPESSYFA</sequence>